<dbReference type="GeneID" id="116304385"/>
<name>A0A6P8ISU2_ACTTE</name>
<proteinExistence type="predicted"/>
<dbReference type="Proteomes" id="UP000515163">
    <property type="component" value="Unplaced"/>
</dbReference>
<dbReference type="OrthoDB" id="66510at2759"/>
<evidence type="ECO:0000313" key="9">
    <source>
        <dbReference type="Proteomes" id="UP000515163"/>
    </source>
</evidence>
<dbReference type="GO" id="GO:0061630">
    <property type="term" value="F:ubiquitin protein ligase activity"/>
    <property type="evidence" value="ECO:0007669"/>
    <property type="project" value="UniProtKB-EC"/>
</dbReference>
<evidence type="ECO:0000256" key="6">
    <source>
        <dbReference type="ARBA" id="ARBA00032298"/>
    </source>
</evidence>
<dbReference type="GO" id="GO:0006513">
    <property type="term" value="P:protein monoubiquitination"/>
    <property type="evidence" value="ECO:0007669"/>
    <property type="project" value="TreeGrafter"/>
</dbReference>
<evidence type="ECO:0000256" key="1">
    <source>
        <dbReference type="ARBA" id="ARBA00000885"/>
    </source>
</evidence>
<dbReference type="InterPro" id="IPR019193">
    <property type="entry name" value="UBQ-conj_enz_E2-bd_prot"/>
</dbReference>
<dbReference type="PANTHER" id="PTHR31531">
    <property type="entry name" value="E3 UBIQUITIN-PROTEIN LIGASE E3D FAMILY MEMBER"/>
    <property type="match status" value="1"/>
</dbReference>
<dbReference type="KEGG" id="aten:116304385"/>
<dbReference type="FunCoup" id="A0A6P8ISU2">
    <property type="interactions" value="1067"/>
</dbReference>
<evidence type="ECO:0000256" key="8">
    <source>
        <dbReference type="ARBA" id="ARBA00064185"/>
    </source>
</evidence>
<dbReference type="Pfam" id="PF09814">
    <property type="entry name" value="HECT_2"/>
    <property type="match status" value="1"/>
</dbReference>
<dbReference type="GO" id="GO:0043161">
    <property type="term" value="P:proteasome-mediated ubiquitin-dependent protein catabolic process"/>
    <property type="evidence" value="ECO:0007669"/>
    <property type="project" value="TreeGrafter"/>
</dbReference>
<dbReference type="GO" id="GO:0031624">
    <property type="term" value="F:ubiquitin conjugating enzyme binding"/>
    <property type="evidence" value="ECO:0007669"/>
    <property type="project" value="TreeGrafter"/>
</dbReference>
<dbReference type="EC" id="2.3.2.26" evidence="2"/>
<dbReference type="GO" id="GO:0051865">
    <property type="term" value="P:protein autoubiquitination"/>
    <property type="evidence" value="ECO:0007669"/>
    <property type="project" value="TreeGrafter"/>
</dbReference>
<dbReference type="GO" id="GO:0005634">
    <property type="term" value="C:nucleus"/>
    <property type="evidence" value="ECO:0007669"/>
    <property type="project" value="TreeGrafter"/>
</dbReference>
<dbReference type="InParanoid" id="A0A6P8ISU2"/>
<dbReference type="RefSeq" id="XP_031569972.1">
    <property type="nucleotide sequence ID" value="XM_031714112.1"/>
</dbReference>
<accession>A0A6P8ISU2</accession>
<evidence type="ECO:0000256" key="5">
    <source>
        <dbReference type="ARBA" id="ARBA00032234"/>
    </source>
</evidence>
<reference evidence="10" key="1">
    <citation type="submission" date="2025-08" db="UniProtKB">
        <authorList>
            <consortium name="RefSeq"/>
        </authorList>
    </citation>
    <scope>IDENTIFICATION</scope>
    <source>
        <tissue evidence="10">Tentacle</tissue>
    </source>
</reference>
<dbReference type="GO" id="GO:0000209">
    <property type="term" value="P:protein polyubiquitination"/>
    <property type="evidence" value="ECO:0007669"/>
    <property type="project" value="TreeGrafter"/>
</dbReference>
<dbReference type="AlphaFoldDB" id="A0A6P8ISU2"/>
<organism evidence="9 10">
    <name type="scientific">Actinia tenebrosa</name>
    <name type="common">Australian red waratah sea anemone</name>
    <dbReference type="NCBI Taxonomy" id="6105"/>
    <lineage>
        <taxon>Eukaryota</taxon>
        <taxon>Metazoa</taxon>
        <taxon>Cnidaria</taxon>
        <taxon>Anthozoa</taxon>
        <taxon>Hexacorallia</taxon>
        <taxon>Actiniaria</taxon>
        <taxon>Actiniidae</taxon>
        <taxon>Actinia</taxon>
    </lineage>
</organism>
<evidence type="ECO:0000256" key="2">
    <source>
        <dbReference type="ARBA" id="ARBA00012485"/>
    </source>
</evidence>
<sequence length="421" mass="47574">MADEAVLVWCDVRKNIGVLQFILGLREPGKADNNNPECINAEAVEITVKRDGVVVKKNEELNGQSSKGKKATKSSKQCRILFQDVIIDPLSCNGLSLVQDKELQMRLRISIDDSSSVPNIFSQTNEYDVQLDEERQGLKRRPVEMRCKMCLDSITENMQFDRVLELPSELWQQTSLNLCCHGTVTNLPSLQEGSLNPAETDCLLGSYFILLHVNAFKSKHLDSMGSRVIKCHRCGWSIGDLVLQHDGSSEFQVKCVRINKHAVTTSLGVDNIFREYTTELYLSRLLLSKLQGRVNFKFLVKSAREKETRQSCAILWILNSNAAVLTNVPNKYIDGCIIDKSNENSKEMKAKLMKGVKILYKVFLSSTDEEIKILPGRSTMETLDLPQEEFFQLVLLLTSSTHTMPPSQRKVDEFTVGYLKT</sequence>
<dbReference type="GO" id="GO:0000151">
    <property type="term" value="C:ubiquitin ligase complex"/>
    <property type="evidence" value="ECO:0007669"/>
    <property type="project" value="TreeGrafter"/>
</dbReference>
<dbReference type="GO" id="GO:0030332">
    <property type="term" value="F:cyclin binding"/>
    <property type="evidence" value="ECO:0007669"/>
    <property type="project" value="TreeGrafter"/>
</dbReference>
<comment type="function">
    <text evidence="7">E3 ubiquitin-protein ligase which accepts ubiquitin from specific E2 ubiquitin-conjugating enzymes, and transfers it to substrates, generally promoting their degradation by the proteasome. Independently of its E3 ubiquitin-protein ligase activity, acts as an inhibitor of CPSF3 endonuclease activity by blocking CPSF3 active site.</text>
</comment>
<evidence type="ECO:0000256" key="3">
    <source>
        <dbReference type="ARBA" id="ARBA00013646"/>
    </source>
</evidence>
<dbReference type="GO" id="GO:0005829">
    <property type="term" value="C:cytosol"/>
    <property type="evidence" value="ECO:0007669"/>
    <property type="project" value="TreeGrafter"/>
</dbReference>
<comment type="catalytic activity">
    <reaction evidence="1">
        <text>S-ubiquitinyl-[E2 ubiquitin-conjugating enzyme]-L-cysteine + [acceptor protein]-L-lysine = [E2 ubiquitin-conjugating enzyme]-L-cysteine + N(6)-ubiquitinyl-[acceptor protein]-L-lysine.</text>
        <dbReference type="EC" id="2.3.2.26"/>
    </reaction>
</comment>
<evidence type="ECO:0000313" key="10">
    <source>
        <dbReference type="RefSeq" id="XP_031569972.1"/>
    </source>
</evidence>
<evidence type="ECO:0000256" key="7">
    <source>
        <dbReference type="ARBA" id="ARBA00053831"/>
    </source>
</evidence>
<evidence type="ECO:0000256" key="4">
    <source>
        <dbReference type="ARBA" id="ARBA00029737"/>
    </source>
</evidence>
<gene>
    <name evidence="10" type="primary">LOC116304385</name>
</gene>
<dbReference type="PANTHER" id="PTHR31531:SF2">
    <property type="entry name" value="E3 UBIQUITIN-PROTEIN LIGASE E3D"/>
    <property type="match status" value="1"/>
</dbReference>
<keyword evidence="9" id="KW-1185">Reference proteome</keyword>
<protein>
    <recommendedName>
        <fullName evidence="3">E3 ubiquitin-protein ligase E3D</fullName>
        <ecNumber evidence="2">2.3.2.26</ecNumber>
    </recommendedName>
    <alternativeName>
        <fullName evidence="6">HECT-type E3 ubiquitin transferase E3D</fullName>
    </alternativeName>
    <alternativeName>
        <fullName evidence="5">UbcH10-binding protein with a HECT-like domain</fullName>
    </alternativeName>
    <alternativeName>
        <fullName evidence="4">Ubiquitin-conjugating enzyme E2C-binding protein</fullName>
    </alternativeName>
</protein>
<comment type="subunit">
    <text evidence="8">Interacts with UBE2C/UbcH10 (E2 ubiquitin-conjugating enzyme). In vitro, interacts with cyclin-B.</text>
</comment>